<dbReference type="InterPro" id="IPR043993">
    <property type="entry name" value="T4SS_pilin"/>
</dbReference>
<feature type="transmembrane region" description="Helical" evidence="1">
    <location>
        <begin position="53"/>
        <end position="74"/>
    </location>
</feature>
<dbReference type="Proteomes" id="UP000178107">
    <property type="component" value="Unassembled WGS sequence"/>
</dbReference>
<dbReference type="EMBL" id="MHVH01000005">
    <property type="protein sequence ID" value="OHA90423.1"/>
    <property type="molecule type" value="Genomic_DNA"/>
</dbReference>
<evidence type="ECO:0000313" key="2">
    <source>
        <dbReference type="EMBL" id="OHA90423.1"/>
    </source>
</evidence>
<evidence type="ECO:0000256" key="1">
    <source>
        <dbReference type="SAM" id="Phobius"/>
    </source>
</evidence>
<dbReference type="AlphaFoldDB" id="A0A1G2SZH6"/>
<keyword evidence="1" id="KW-0472">Membrane</keyword>
<reference evidence="2 3" key="1">
    <citation type="journal article" date="2016" name="Nat. Commun.">
        <title>Thousands of microbial genomes shed light on interconnected biogeochemical processes in an aquifer system.</title>
        <authorList>
            <person name="Anantharaman K."/>
            <person name="Brown C.T."/>
            <person name="Hug L.A."/>
            <person name="Sharon I."/>
            <person name="Castelle C.J."/>
            <person name="Probst A.J."/>
            <person name="Thomas B.C."/>
            <person name="Singh A."/>
            <person name="Wilkins M.J."/>
            <person name="Karaoz U."/>
            <person name="Brodie E.L."/>
            <person name="Williams K.H."/>
            <person name="Hubbard S.S."/>
            <person name="Banfield J.F."/>
        </authorList>
    </citation>
    <scope>NUCLEOTIDE SEQUENCE [LARGE SCALE GENOMIC DNA]</scope>
</reference>
<gene>
    <name evidence="2" type="ORF">A2838_02425</name>
</gene>
<feature type="transmembrane region" description="Helical" evidence="1">
    <location>
        <begin position="12"/>
        <end position="33"/>
    </location>
</feature>
<proteinExistence type="predicted"/>
<sequence>MIIELLNKVNQFILNPIIILLFAVATLYFFWGIVQFINSETTDTKREDGKKKILWGLVGMLIMISAYGIINLILGTFGIDKPNYPGLL</sequence>
<name>A0A1G2SZH6_9BACT</name>
<comment type="caution">
    <text evidence="2">The sequence shown here is derived from an EMBL/GenBank/DDBJ whole genome shotgun (WGS) entry which is preliminary data.</text>
</comment>
<dbReference type="Pfam" id="PF18895">
    <property type="entry name" value="T4SS_pilin"/>
    <property type="match status" value="1"/>
</dbReference>
<organism evidence="2 3">
    <name type="scientific">Candidatus Zambryskibacteria bacterium RIFCSPHIGHO2_01_FULL_46_25</name>
    <dbReference type="NCBI Taxonomy" id="1802738"/>
    <lineage>
        <taxon>Bacteria</taxon>
        <taxon>Candidatus Zambryskiibacteriota</taxon>
    </lineage>
</organism>
<protein>
    <submittedName>
        <fullName evidence="2">Uncharacterized protein</fullName>
    </submittedName>
</protein>
<keyword evidence="1" id="KW-1133">Transmembrane helix</keyword>
<evidence type="ECO:0000313" key="3">
    <source>
        <dbReference type="Proteomes" id="UP000178107"/>
    </source>
</evidence>
<keyword evidence="1" id="KW-0812">Transmembrane</keyword>
<accession>A0A1G2SZH6</accession>